<dbReference type="InterPro" id="IPR019775">
    <property type="entry name" value="WD40_repeat_CS"/>
</dbReference>
<evidence type="ECO:0000256" key="2">
    <source>
        <dbReference type="ARBA" id="ARBA00022737"/>
    </source>
</evidence>
<dbReference type="SUPFAM" id="SSF50978">
    <property type="entry name" value="WD40 repeat-like"/>
    <property type="match status" value="1"/>
</dbReference>
<sequence>MSSSPRSKQFFTHEFSYPIYALSWSNRKDEPFRLATCSFVENNQNEIQILKLRDSEQGEQDQDTHDENYSVPDGPDFNVTHTISHEYPATKLMFMPDLSTNREDLLISSGDGLSIWNVPKDSAELEQRSHLSTKHDSLSAPLTSFDWCSADLSQVGTASIDTMVTIWDIAVEKSKARLIAHDKEVYDIAFQDQFVFGTVGADGSARMFDLRDLQISTIVHETNAPLLKISWNQQSPNFFATFEMDSPKVTIMDIRNMESPYLVCELDNGHSAPVNAIQWAPHSWCHLSSAGDDSQVLIWDLHKIPKPVEEPILSYSAESSVQQLQWSTLHPDWIAIASEKQLQLLRV</sequence>
<evidence type="ECO:0000256" key="1">
    <source>
        <dbReference type="ARBA" id="ARBA00022574"/>
    </source>
</evidence>
<evidence type="ECO:0000313" key="5">
    <source>
        <dbReference type="EMBL" id="CAD9080178.1"/>
    </source>
</evidence>
<feature type="compositionally biased region" description="Basic and acidic residues" evidence="4">
    <location>
        <begin position="53"/>
        <end position="68"/>
    </location>
</feature>
<dbReference type="Gene3D" id="2.130.10.10">
    <property type="entry name" value="YVTN repeat-like/Quinoprotein amine dehydrogenase"/>
    <property type="match status" value="1"/>
</dbReference>
<dbReference type="InterPro" id="IPR015943">
    <property type="entry name" value="WD40/YVTN_repeat-like_dom_sf"/>
</dbReference>
<name>A0A7S1KNV9_9EUKA</name>
<protein>
    <recommendedName>
        <fullName evidence="6">Guanine nucleotide-binding protein subunit beta-like protein</fullName>
    </recommendedName>
</protein>
<dbReference type="PROSITE" id="PS00678">
    <property type="entry name" value="WD_REPEATS_1"/>
    <property type="match status" value="1"/>
</dbReference>
<evidence type="ECO:0008006" key="6">
    <source>
        <dbReference type="Google" id="ProtNLM"/>
    </source>
</evidence>
<keyword evidence="1 3" id="KW-0853">WD repeat</keyword>
<evidence type="ECO:0000256" key="4">
    <source>
        <dbReference type="SAM" id="MobiDB-lite"/>
    </source>
</evidence>
<dbReference type="PANTHER" id="PTHR19919">
    <property type="entry name" value="WD REPEAT CONTAINING PROTEIN"/>
    <property type="match status" value="1"/>
</dbReference>
<gene>
    <name evidence="5" type="ORF">PCOS0759_LOCUS3418</name>
</gene>
<dbReference type="InterPro" id="IPR036322">
    <property type="entry name" value="WD40_repeat_dom_sf"/>
</dbReference>
<dbReference type="PROSITE" id="PS50082">
    <property type="entry name" value="WD_REPEATS_2"/>
    <property type="match status" value="1"/>
</dbReference>
<feature type="region of interest" description="Disordered" evidence="4">
    <location>
        <begin position="53"/>
        <end position="74"/>
    </location>
</feature>
<dbReference type="PROSITE" id="PS50294">
    <property type="entry name" value="WD_REPEATS_REGION"/>
    <property type="match status" value="1"/>
</dbReference>
<dbReference type="AlphaFoldDB" id="A0A7S1KNV9"/>
<dbReference type="Pfam" id="PF00400">
    <property type="entry name" value="WD40"/>
    <property type="match status" value="1"/>
</dbReference>
<dbReference type="EMBL" id="HBGD01004147">
    <property type="protein sequence ID" value="CAD9080178.1"/>
    <property type="molecule type" value="Transcribed_RNA"/>
</dbReference>
<organism evidence="5">
    <name type="scientific">Percolomonas cosmopolitus</name>
    <dbReference type="NCBI Taxonomy" id="63605"/>
    <lineage>
        <taxon>Eukaryota</taxon>
        <taxon>Discoba</taxon>
        <taxon>Heterolobosea</taxon>
        <taxon>Tetramitia</taxon>
        <taxon>Eutetramitia</taxon>
        <taxon>Percolomonadidae</taxon>
        <taxon>Percolomonas</taxon>
    </lineage>
</organism>
<evidence type="ECO:0000256" key="3">
    <source>
        <dbReference type="PROSITE-ProRule" id="PRU00221"/>
    </source>
</evidence>
<dbReference type="InterPro" id="IPR001680">
    <property type="entry name" value="WD40_rpt"/>
</dbReference>
<dbReference type="SMART" id="SM00320">
    <property type="entry name" value="WD40"/>
    <property type="match status" value="5"/>
</dbReference>
<reference evidence="5" key="1">
    <citation type="submission" date="2021-01" db="EMBL/GenBank/DDBJ databases">
        <authorList>
            <person name="Corre E."/>
            <person name="Pelletier E."/>
            <person name="Niang G."/>
            <person name="Scheremetjew M."/>
            <person name="Finn R."/>
            <person name="Kale V."/>
            <person name="Holt S."/>
            <person name="Cochrane G."/>
            <person name="Meng A."/>
            <person name="Brown T."/>
            <person name="Cohen L."/>
        </authorList>
    </citation>
    <scope>NUCLEOTIDE SEQUENCE</scope>
    <source>
        <strain evidence="5">WS</strain>
    </source>
</reference>
<keyword evidence="2" id="KW-0677">Repeat</keyword>
<accession>A0A7S1KNV9</accession>
<dbReference type="InterPro" id="IPR045159">
    <property type="entry name" value="DCAF7-like"/>
</dbReference>
<feature type="repeat" description="WD" evidence="3">
    <location>
        <begin position="267"/>
        <end position="301"/>
    </location>
</feature>
<proteinExistence type="predicted"/>